<reference evidence="1 2" key="1">
    <citation type="submission" date="2024-09" db="EMBL/GenBank/DDBJ databases">
        <title>Chromosome-scale assembly of Riccia fluitans.</title>
        <authorList>
            <person name="Paukszto L."/>
            <person name="Sawicki J."/>
            <person name="Karawczyk K."/>
            <person name="Piernik-Szablinska J."/>
            <person name="Szczecinska M."/>
            <person name="Mazdziarz M."/>
        </authorList>
    </citation>
    <scope>NUCLEOTIDE SEQUENCE [LARGE SCALE GENOMIC DNA]</scope>
    <source>
        <strain evidence="1">Rf_01</strain>
        <tissue evidence="1">Aerial parts of the thallus</tissue>
    </source>
</reference>
<gene>
    <name evidence="1" type="ORF">R1flu_029011</name>
</gene>
<evidence type="ECO:0000313" key="1">
    <source>
        <dbReference type="EMBL" id="KAL2610438.1"/>
    </source>
</evidence>
<proteinExistence type="predicted"/>
<comment type="caution">
    <text evidence="1">The sequence shown here is derived from an EMBL/GenBank/DDBJ whole genome shotgun (WGS) entry which is preliminary data.</text>
</comment>
<dbReference type="EMBL" id="JBHFFA010000008">
    <property type="protein sequence ID" value="KAL2610438.1"/>
    <property type="molecule type" value="Genomic_DNA"/>
</dbReference>
<dbReference type="AlphaFoldDB" id="A0ABD1XSD9"/>
<dbReference type="Proteomes" id="UP001605036">
    <property type="component" value="Unassembled WGS sequence"/>
</dbReference>
<keyword evidence="2" id="KW-1185">Reference proteome</keyword>
<organism evidence="1 2">
    <name type="scientific">Riccia fluitans</name>
    <dbReference type="NCBI Taxonomy" id="41844"/>
    <lineage>
        <taxon>Eukaryota</taxon>
        <taxon>Viridiplantae</taxon>
        <taxon>Streptophyta</taxon>
        <taxon>Embryophyta</taxon>
        <taxon>Marchantiophyta</taxon>
        <taxon>Marchantiopsida</taxon>
        <taxon>Marchantiidae</taxon>
        <taxon>Marchantiales</taxon>
        <taxon>Ricciaceae</taxon>
        <taxon>Riccia</taxon>
    </lineage>
</organism>
<name>A0ABD1XSD9_9MARC</name>
<sequence>MADYGSFFDDDDCPPWLTASKEALDDDQNCGPIFALGGSNKQRLSWIVREEELQAPCQWRSCRNGTRSG</sequence>
<accession>A0ABD1XSD9</accession>
<protein>
    <submittedName>
        <fullName evidence="1">Uncharacterized protein</fullName>
    </submittedName>
</protein>
<evidence type="ECO:0000313" key="2">
    <source>
        <dbReference type="Proteomes" id="UP001605036"/>
    </source>
</evidence>